<dbReference type="EMBL" id="JAENGY010000276">
    <property type="protein sequence ID" value="KAG6967325.1"/>
    <property type="molecule type" value="Genomic_DNA"/>
</dbReference>
<dbReference type="InterPro" id="IPR045379">
    <property type="entry name" value="Crinkler_N"/>
</dbReference>
<dbReference type="AlphaFoldDB" id="A0A8J5MGQ7"/>
<dbReference type="Pfam" id="PF20147">
    <property type="entry name" value="Crinkler"/>
    <property type="match status" value="2"/>
</dbReference>
<comment type="subcellular location">
    <subcellularLocation>
        <location evidence="1">Host cell</location>
    </subcellularLocation>
    <subcellularLocation>
        <location evidence="2">Secreted</location>
    </subcellularLocation>
</comment>
<organism evidence="5 6">
    <name type="scientific">Phytophthora aleatoria</name>
    <dbReference type="NCBI Taxonomy" id="2496075"/>
    <lineage>
        <taxon>Eukaryota</taxon>
        <taxon>Sar</taxon>
        <taxon>Stramenopiles</taxon>
        <taxon>Oomycota</taxon>
        <taxon>Peronosporomycetes</taxon>
        <taxon>Peronosporales</taxon>
        <taxon>Peronosporaceae</taxon>
        <taxon>Phytophthora</taxon>
    </lineage>
</organism>
<gene>
    <name evidence="5" type="ORF">JG688_00006379</name>
</gene>
<protein>
    <recommendedName>
        <fullName evidence="4">Crinkler effector protein N-terminal domain-containing protein</fullName>
    </recommendedName>
</protein>
<reference evidence="5" key="1">
    <citation type="submission" date="2021-01" db="EMBL/GenBank/DDBJ databases">
        <title>Phytophthora aleatoria, a newly-described species from Pinus radiata is distinct from Phytophthora cactorum isolates based on comparative genomics.</title>
        <authorList>
            <person name="Mcdougal R."/>
            <person name="Panda P."/>
            <person name="Williams N."/>
            <person name="Studholme D.J."/>
        </authorList>
    </citation>
    <scope>NUCLEOTIDE SEQUENCE</scope>
    <source>
        <strain evidence="5">NZFS 4037</strain>
    </source>
</reference>
<name>A0A8J5MGQ7_9STRA</name>
<accession>A0A8J5MGQ7</accession>
<dbReference type="Proteomes" id="UP000709295">
    <property type="component" value="Unassembled WGS sequence"/>
</dbReference>
<evidence type="ECO:0000313" key="6">
    <source>
        <dbReference type="Proteomes" id="UP000709295"/>
    </source>
</evidence>
<feature type="domain" description="Crinkler effector protein N-terminal" evidence="4">
    <location>
        <begin position="1"/>
        <end position="110"/>
    </location>
</feature>
<sequence length="189" mass="21140">MKLWYLIVGTRTDAMSVNVEPSDDVSDLLAAIKASNPFTFAGIDDIMVKLYLATQNDGEWFDADAPQTTALMEGDKATVDAICQTDLNQQDLLEQHFHSLETRKIHLLVRSVDAVWCLIVGDTDRDCFAVVVKTAASVHGLQKAIKKELFDSNPFIRAIALQLYEAKNANDEWLARSAPEVNKVREITW</sequence>
<evidence type="ECO:0000256" key="3">
    <source>
        <dbReference type="ARBA" id="ARBA00022525"/>
    </source>
</evidence>
<evidence type="ECO:0000313" key="5">
    <source>
        <dbReference type="EMBL" id="KAG6967325.1"/>
    </source>
</evidence>
<keyword evidence="6" id="KW-1185">Reference proteome</keyword>
<evidence type="ECO:0000259" key="4">
    <source>
        <dbReference type="Pfam" id="PF20147"/>
    </source>
</evidence>
<evidence type="ECO:0000256" key="2">
    <source>
        <dbReference type="ARBA" id="ARBA00004613"/>
    </source>
</evidence>
<dbReference type="GO" id="GO:0005576">
    <property type="term" value="C:extracellular region"/>
    <property type="evidence" value="ECO:0007669"/>
    <property type="project" value="UniProtKB-SubCell"/>
</dbReference>
<dbReference type="GO" id="GO:0043657">
    <property type="term" value="C:host cell"/>
    <property type="evidence" value="ECO:0007669"/>
    <property type="project" value="UniProtKB-SubCell"/>
</dbReference>
<feature type="domain" description="Crinkler effector protein N-terminal" evidence="4">
    <location>
        <begin position="116"/>
        <end position="179"/>
    </location>
</feature>
<proteinExistence type="predicted"/>
<keyword evidence="3" id="KW-0964">Secreted</keyword>
<evidence type="ECO:0000256" key="1">
    <source>
        <dbReference type="ARBA" id="ARBA00004340"/>
    </source>
</evidence>
<comment type="caution">
    <text evidence="5">The sequence shown here is derived from an EMBL/GenBank/DDBJ whole genome shotgun (WGS) entry which is preliminary data.</text>
</comment>